<dbReference type="OrthoDB" id="1607513at2759"/>
<organism evidence="2 3">
    <name type="scientific">Ramazzottius varieornatus</name>
    <name type="common">Water bear</name>
    <name type="synonym">Tardigrade</name>
    <dbReference type="NCBI Taxonomy" id="947166"/>
    <lineage>
        <taxon>Eukaryota</taxon>
        <taxon>Metazoa</taxon>
        <taxon>Ecdysozoa</taxon>
        <taxon>Tardigrada</taxon>
        <taxon>Eutardigrada</taxon>
        <taxon>Parachela</taxon>
        <taxon>Hypsibioidea</taxon>
        <taxon>Ramazzottiidae</taxon>
        <taxon>Ramazzottius</taxon>
    </lineage>
</organism>
<sequence length="139" mass="15439">MARPGYQKYYAPDSTRIPAWLKRREFHHHQAEETAVDKNAVNRKKVTKGAAAMEIPMCLTDQIDSNPEEFWISASGKFPLSSRLALDILAIPAASSMQERVFAIATLSTIGKAKRLAGRHLEGKVLCLRNIAHLPGIDD</sequence>
<accession>A0A1D1ULG6</accession>
<dbReference type="InterPro" id="IPR012337">
    <property type="entry name" value="RNaseH-like_sf"/>
</dbReference>
<dbReference type="InterPro" id="IPR008906">
    <property type="entry name" value="HATC_C_dom"/>
</dbReference>
<gene>
    <name evidence="2" type="primary">RvY_02967-1</name>
    <name evidence="2" type="synonym">RvY_02967.1</name>
    <name evidence="2" type="ORF">RvY_02967</name>
</gene>
<dbReference type="Pfam" id="PF05699">
    <property type="entry name" value="Dimer_Tnp_hAT"/>
    <property type="match status" value="1"/>
</dbReference>
<evidence type="ECO:0000313" key="2">
    <source>
        <dbReference type="EMBL" id="GAU90566.1"/>
    </source>
</evidence>
<keyword evidence="3" id="KW-1185">Reference proteome</keyword>
<dbReference type="Proteomes" id="UP000186922">
    <property type="component" value="Unassembled WGS sequence"/>
</dbReference>
<feature type="domain" description="HAT C-terminal dimerisation" evidence="1">
    <location>
        <begin position="58"/>
        <end position="112"/>
    </location>
</feature>
<dbReference type="SUPFAM" id="SSF53098">
    <property type="entry name" value="Ribonuclease H-like"/>
    <property type="match status" value="1"/>
</dbReference>
<protein>
    <recommendedName>
        <fullName evidence="1">HAT C-terminal dimerisation domain-containing protein</fullName>
    </recommendedName>
</protein>
<evidence type="ECO:0000313" key="3">
    <source>
        <dbReference type="Proteomes" id="UP000186922"/>
    </source>
</evidence>
<evidence type="ECO:0000259" key="1">
    <source>
        <dbReference type="Pfam" id="PF05699"/>
    </source>
</evidence>
<dbReference type="EMBL" id="BDGG01000001">
    <property type="protein sequence ID" value="GAU90566.1"/>
    <property type="molecule type" value="Genomic_DNA"/>
</dbReference>
<dbReference type="AlphaFoldDB" id="A0A1D1ULG6"/>
<name>A0A1D1ULG6_RAMVA</name>
<reference evidence="2 3" key="1">
    <citation type="journal article" date="2016" name="Nat. Commun.">
        <title>Extremotolerant tardigrade genome and improved radiotolerance of human cultured cells by tardigrade-unique protein.</title>
        <authorList>
            <person name="Hashimoto T."/>
            <person name="Horikawa D.D."/>
            <person name="Saito Y."/>
            <person name="Kuwahara H."/>
            <person name="Kozuka-Hata H."/>
            <person name="Shin-I T."/>
            <person name="Minakuchi Y."/>
            <person name="Ohishi K."/>
            <person name="Motoyama A."/>
            <person name="Aizu T."/>
            <person name="Enomoto A."/>
            <person name="Kondo K."/>
            <person name="Tanaka S."/>
            <person name="Hara Y."/>
            <person name="Koshikawa S."/>
            <person name="Sagara H."/>
            <person name="Miura T."/>
            <person name="Yokobori S."/>
            <person name="Miyagawa K."/>
            <person name="Suzuki Y."/>
            <person name="Kubo T."/>
            <person name="Oyama M."/>
            <person name="Kohara Y."/>
            <person name="Fujiyama A."/>
            <person name="Arakawa K."/>
            <person name="Katayama T."/>
            <person name="Toyoda A."/>
            <person name="Kunieda T."/>
        </authorList>
    </citation>
    <scope>NUCLEOTIDE SEQUENCE [LARGE SCALE GENOMIC DNA]</scope>
    <source>
        <strain evidence="2 3">YOKOZUNA-1</strain>
    </source>
</reference>
<dbReference type="GO" id="GO:0046983">
    <property type="term" value="F:protein dimerization activity"/>
    <property type="evidence" value="ECO:0007669"/>
    <property type="project" value="InterPro"/>
</dbReference>
<comment type="caution">
    <text evidence="2">The sequence shown here is derived from an EMBL/GenBank/DDBJ whole genome shotgun (WGS) entry which is preliminary data.</text>
</comment>
<proteinExistence type="predicted"/>